<keyword evidence="5" id="KW-1185">Reference proteome</keyword>
<dbReference type="InterPro" id="IPR011856">
    <property type="entry name" value="tRNA_endonuc-like_dom_sf"/>
</dbReference>
<dbReference type="Gene3D" id="3.40.1350.10">
    <property type="match status" value="1"/>
</dbReference>
<keyword evidence="2" id="KW-0819">tRNA processing</keyword>
<sequence>METYIVSEFQKLGADETTAILASQVYFELCEVKRYYSPSYSYDPTIRRIIIRAKRKPSENIQVFVPVSSFEQLSFEKLHEIASNYNTSVYLAIVHPDSTCIYYKVSNNLDEPAEISVKHTRVDKQQEFDTNIKKHRRAIEQAALLGVPITISKKNPS</sequence>
<evidence type="ECO:0000313" key="4">
    <source>
        <dbReference type="EMBL" id="KAL1517471.1"/>
    </source>
</evidence>
<dbReference type="Pfam" id="PF09631">
    <property type="entry name" value="Sen15"/>
    <property type="match status" value="1"/>
</dbReference>
<reference evidence="4 5" key="1">
    <citation type="submission" date="2024-05" db="EMBL/GenBank/DDBJ databases">
        <title>Genetic variation in Jamaican populations of the coffee berry borer (Hypothenemus hampei).</title>
        <authorList>
            <person name="Errbii M."/>
            <person name="Myrie A."/>
        </authorList>
    </citation>
    <scope>NUCLEOTIDE SEQUENCE [LARGE SCALE GENOMIC DNA]</scope>
    <source>
        <strain evidence="4">JA-Hopewell-2020-01-JO</strain>
        <tissue evidence="4">Whole body</tissue>
    </source>
</reference>
<evidence type="ECO:0000256" key="2">
    <source>
        <dbReference type="ARBA" id="ARBA00022694"/>
    </source>
</evidence>
<dbReference type="GO" id="GO:0005634">
    <property type="term" value="C:nucleus"/>
    <property type="evidence" value="ECO:0007669"/>
    <property type="project" value="UniProtKB-ARBA"/>
</dbReference>
<protein>
    <recommendedName>
        <fullName evidence="3">tRNA-splicing endonuclease subunit Sen15 domain-containing protein</fullName>
    </recommendedName>
</protein>
<dbReference type="SUPFAM" id="SSF53032">
    <property type="entry name" value="tRNA-intron endonuclease catalytic domain-like"/>
    <property type="match status" value="1"/>
</dbReference>
<dbReference type="Proteomes" id="UP001566132">
    <property type="component" value="Unassembled WGS sequence"/>
</dbReference>
<evidence type="ECO:0000313" key="5">
    <source>
        <dbReference type="Proteomes" id="UP001566132"/>
    </source>
</evidence>
<organism evidence="4 5">
    <name type="scientific">Hypothenemus hampei</name>
    <name type="common">Coffee berry borer</name>
    <dbReference type="NCBI Taxonomy" id="57062"/>
    <lineage>
        <taxon>Eukaryota</taxon>
        <taxon>Metazoa</taxon>
        <taxon>Ecdysozoa</taxon>
        <taxon>Arthropoda</taxon>
        <taxon>Hexapoda</taxon>
        <taxon>Insecta</taxon>
        <taxon>Pterygota</taxon>
        <taxon>Neoptera</taxon>
        <taxon>Endopterygota</taxon>
        <taxon>Coleoptera</taxon>
        <taxon>Polyphaga</taxon>
        <taxon>Cucujiformia</taxon>
        <taxon>Curculionidae</taxon>
        <taxon>Scolytinae</taxon>
        <taxon>Hypothenemus</taxon>
    </lineage>
</organism>
<feature type="domain" description="tRNA-splicing endonuclease subunit Sen15" evidence="3">
    <location>
        <begin position="24"/>
        <end position="114"/>
    </location>
</feature>
<comment type="caution">
    <text evidence="4">The sequence shown here is derived from an EMBL/GenBank/DDBJ whole genome shotgun (WGS) entry which is preliminary data.</text>
</comment>
<dbReference type="InterPro" id="IPR036167">
    <property type="entry name" value="tRNA_intron_Endo_cat-like_sf"/>
</dbReference>
<gene>
    <name evidence="4" type="ORF">ABEB36_001234</name>
</gene>
<comment type="similarity">
    <text evidence="1">Belongs to the SEN15 family.</text>
</comment>
<dbReference type="PANTHER" id="PTHR28582:SF1">
    <property type="entry name" value="TRNA-SPLICING ENDONUCLEASE SUBUNIT SEN15"/>
    <property type="match status" value="1"/>
</dbReference>
<dbReference type="GO" id="GO:0008033">
    <property type="term" value="P:tRNA processing"/>
    <property type="evidence" value="ECO:0007669"/>
    <property type="project" value="UniProtKB-KW"/>
</dbReference>
<proteinExistence type="inferred from homology"/>
<dbReference type="InterPro" id="IPR018593">
    <property type="entry name" value="tRNA-endonuc_su_Sen15"/>
</dbReference>
<dbReference type="PANTHER" id="PTHR28582">
    <property type="entry name" value="TRNA-SPLICING ENDONUCLEASE SUBUNIT SEN15"/>
    <property type="match status" value="1"/>
</dbReference>
<accession>A0ABD1FDV8</accession>
<evidence type="ECO:0000256" key="1">
    <source>
        <dbReference type="ARBA" id="ARBA00006091"/>
    </source>
</evidence>
<dbReference type="EMBL" id="JBDJPC010000001">
    <property type="protein sequence ID" value="KAL1517471.1"/>
    <property type="molecule type" value="Genomic_DNA"/>
</dbReference>
<evidence type="ECO:0000259" key="3">
    <source>
        <dbReference type="Pfam" id="PF09631"/>
    </source>
</evidence>
<name>A0ABD1FDV8_HYPHA</name>
<dbReference type="AlphaFoldDB" id="A0ABD1FDV8"/>